<sequence>MQDENQLQRYERNSSLRYDSSDVILPNVTVHMLVRCMDEATNSVLFGSSVEALENSRTIADSIRDNFITAIINAVSMSSETTGSEPFDADIQISNDSPSLKLEKEEKSGDVSDLNRKQNRQANSCDKAQTKKKHTNALTMDVPEFAVYCMRGVRCRICWFAAKGVNCVQRLINHTVKFHPEKSAEKFLDNIQKENSFEKVLGNGLPYCTCSTCICVGYVGWEKKIHRNVGRTTRGKEKKYAL</sequence>
<reference evidence="2" key="1">
    <citation type="submission" date="2021-07" db="EMBL/GenBank/DDBJ databases">
        <authorList>
            <person name="Catto M.A."/>
            <person name="Jacobson A."/>
            <person name="Kennedy G."/>
            <person name="Labadie P."/>
            <person name="Hunt B.G."/>
            <person name="Srinivasan R."/>
        </authorList>
    </citation>
    <scope>NUCLEOTIDE SEQUENCE</scope>
    <source>
        <strain evidence="2">PL_HMW_Pooled</strain>
        <tissue evidence="2">Head</tissue>
    </source>
</reference>
<dbReference type="Proteomes" id="UP001219518">
    <property type="component" value="Unassembled WGS sequence"/>
</dbReference>
<feature type="compositionally biased region" description="Basic and acidic residues" evidence="1">
    <location>
        <begin position="101"/>
        <end position="113"/>
    </location>
</feature>
<comment type="caution">
    <text evidence="2">The sequence shown here is derived from an EMBL/GenBank/DDBJ whole genome shotgun (WGS) entry which is preliminary data.</text>
</comment>
<evidence type="ECO:0000256" key="1">
    <source>
        <dbReference type="SAM" id="MobiDB-lite"/>
    </source>
</evidence>
<feature type="region of interest" description="Disordered" evidence="1">
    <location>
        <begin position="83"/>
        <end position="113"/>
    </location>
</feature>
<protein>
    <submittedName>
        <fullName evidence="2">Gamma-glutamyl phosphate reductase</fullName>
    </submittedName>
</protein>
<keyword evidence="3" id="KW-1185">Reference proteome</keyword>
<organism evidence="2 3">
    <name type="scientific">Frankliniella fusca</name>
    <dbReference type="NCBI Taxonomy" id="407009"/>
    <lineage>
        <taxon>Eukaryota</taxon>
        <taxon>Metazoa</taxon>
        <taxon>Ecdysozoa</taxon>
        <taxon>Arthropoda</taxon>
        <taxon>Hexapoda</taxon>
        <taxon>Insecta</taxon>
        <taxon>Pterygota</taxon>
        <taxon>Neoptera</taxon>
        <taxon>Paraneoptera</taxon>
        <taxon>Thysanoptera</taxon>
        <taxon>Terebrantia</taxon>
        <taxon>Thripoidea</taxon>
        <taxon>Thripidae</taxon>
        <taxon>Frankliniella</taxon>
    </lineage>
</organism>
<dbReference type="EMBL" id="JAHWGI010001231">
    <property type="protein sequence ID" value="KAK3925560.1"/>
    <property type="molecule type" value="Genomic_DNA"/>
</dbReference>
<dbReference type="AlphaFoldDB" id="A0AAE1HRS9"/>
<accession>A0AAE1HRS9</accession>
<evidence type="ECO:0000313" key="3">
    <source>
        <dbReference type="Proteomes" id="UP001219518"/>
    </source>
</evidence>
<name>A0AAE1HRS9_9NEOP</name>
<proteinExistence type="predicted"/>
<evidence type="ECO:0000313" key="2">
    <source>
        <dbReference type="EMBL" id="KAK3925560.1"/>
    </source>
</evidence>
<reference evidence="2" key="2">
    <citation type="journal article" date="2023" name="BMC Genomics">
        <title>Pest status, molecular evolution, and epigenetic factors derived from the genome assembly of Frankliniella fusca, a thysanopteran phytovirus vector.</title>
        <authorList>
            <person name="Catto M.A."/>
            <person name="Labadie P.E."/>
            <person name="Jacobson A.L."/>
            <person name="Kennedy G.G."/>
            <person name="Srinivasan R."/>
            <person name="Hunt B.G."/>
        </authorList>
    </citation>
    <scope>NUCLEOTIDE SEQUENCE</scope>
    <source>
        <strain evidence="2">PL_HMW_Pooled</strain>
    </source>
</reference>
<gene>
    <name evidence="2" type="ORF">KUF71_013809</name>
</gene>